<dbReference type="AlphaFoldDB" id="G3B760"/>
<dbReference type="KEGG" id="cten:18247419"/>
<dbReference type="eggNOG" id="ENOG502S1N8">
    <property type="taxonomic scope" value="Eukaryota"/>
</dbReference>
<dbReference type="OrthoDB" id="2140489at2759"/>
<evidence type="ECO:0000313" key="2">
    <source>
        <dbReference type="Proteomes" id="UP000000707"/>
    </source>
</evidence>
<sequence>MSKTALIEVDRFVFSAFDADVSQRFIQSSPYTEKEHFLDLETLSYEHRVLALALQSFQVTSEDYATGGYFDSFNIEDVVREARAIAARLGKPLQPFSVYIVAFRSKLFDNVRVSAEKRATLGDIDKDSHLEANISGGLLKYFFGVPDQDGNNLATCWWVDKDYAQRGGGGKAHRNGVKVVRSWYQKWQIEEYVLNVAESLISFGSYNS</sequence>
<accession>G3B760</accession>
<gene>
    <name evidence="1" type="ORF">CANTEDRAFT_114422</name>
</gene>
<dbReference type="HOGENOM" id="CLU_068116_2_0_1"/>
<dbReference type="GeneID" id="18247419"/>
<protein>
    <submittedName>
        <fullName evidence="1">Uncharacterized protein</fullName>
    </submittedName>
</protein>
<evidence type="ECO:0000313" key="1">
    <source>
        <dbReference type="EMBL" id="EGV63108.1"/>
    </source>
</evidence>
<keyword evidence="2" id="KW-1185">Reference proteome</keyword>
<dbReference type="PANTHER" id="PTHR36986">
    <property type="entry name" value="UPF0643 PROTEIN PB2B2.08"/>
    <property type="match status" value="1"/>
</dbReference>
<reference evidence="1 2" key="1">
    <citation type="journal article" date="2011" name="Proc. Natl. Acad. Sci. U.S.A.">
        <title>Comparative genomics of xylose-fermenting fungi for enhanced biofuel production.</title>
        <authorList>
            <person name="Wohlbach D.J."/>
            <person name="Kuo A."/>
            <person name="Sato T.K."/>
            <person name="Potts K.M."/>
            <person name="Salamov A.A."/>
            <person name="LaButti K.M."/>
            <person name="Sun H."/>
            <person name="Clum A."/>
            <person name="Pangilinan J.L."/>
            <person name="Lindquist E.A."/>
            <person name="Lucas S."/>
            <person name="Lapidus A."/>
            <person name="Jin M."/>
            <person name="Gunawan C."/>
            <person name="Balan V."/>
            <person name="Dale B.E."/>
            <person name="Jeffries T.W."/>
            <person name="Zinkel R."/>
            <person name="Barry K.W."/>
            <person name="Grigoriev I.V."/>
            <person name="Gasch A.P."/>
        </authorList>
    </citation>
    <scope>NUCLEOTIDE SEQUENCE [LARGE SCALE GENOMIC DNA]</scope>
    <source>
        <strain evidence="2">ATCC 10573 / BCRC 21748 / CBS 615 / JCM 9827 / NBRC 10315 / NRRL Y-1498 / VKM Y-70</strain>
    </source>
</reference>
<dbReference type="Proteomes" id="UP000000707">
    <property type="component" value="Unassembled WGS sequence"/>
</dbReference>
<dbReference type="PANTHER" id="PTHR36986:SF1">
    <property type="entry name" value="UPF0643 PROTEIN PB2B2.08"/>
    <property type="match status" value="1"/>
</dbReference>
<name>G3B760_CANTC</name>
<proteinExistence type="predicted"/>
<dbReference type="RefSeq" id="XP_006686901.1">
    <property type="nucleotide sequence ID" value="XM_006686838.1"/>
</dbReference>
<organism evidence="2">
    <name type="scientific">Candida tenuis (strain ATCC 10573 / BCRC 21748 / CBS 615 / JCM 9827 / NBRC 10315 / NRRL Y-1498 / VKM Y-70)</name>
    <name type="common">Yeast</name>
    <name type="synonym">Yamadazyma tenuis</name>
    <dbReference type="NCBI Taxonomy" id="590646"/>
    <lineage>
        <taxon>Eukaryota</taxon>
        <taxon>Fungi</taxon>
        <taxon>Dikarya</taxon>
        <taxon>Ascomycota</taxon>
        <taxon>Saccharomycotina</taxon>
        <taxon>Pichiomycetes</taxon>
        <taxon>Debaryomycetaceae</taxon>
        <taxon>Yamadazyma</taxon>
    </lineage>
</organism>
<dbReference type="EMBL" id="GL996524">
    <property type="protein sequence ID" value="EGV63108.1"/>
    <property type="molecule type" value="Genomic_DNA"/>
</dbReference>
<dbReference type="STRING" id="590646.G3B760"/>